<dbReference type="InterPro" id="IPR058130">
    <property type="entry name" value="PEA_transf_C"/>
</dbReference>
<feature type="transmembrane region" description="Helical" evidence="7">
    <location>
        <begin position="142"/>
        <end position="159"/>
    </location>
</feature>
<keyword evidence="3" id="KW-0808">Transferase</keyword>
<feature type="transmembrane region" description="Helical" evidence="7">
    <location>
        <begin position="108"/>
        <end position="130"/>
    </location>
</feature>
<dbReference type="EMBL" id="CP003479">
    <property type="protein sequence ID" value="AFI04273.1"/>
    <property type="molecule type" value="Genomic_DNA"/>
</dbReference>
<keyword evidence="4 7" id="KW-0812">Transmembrane</keyword>
<name>I0EMV4_HELC0</name>
<keyword evidence="2" id="KW-1003">Cell membrane</keyword>
<feature type="domain" description="Sulfatase N-terminal" evidence="8">
    <location>
        <begin position="223"/>
        <end position="519"/>
    </location>
</feature>
<feature type="transmembrane region" description="Helical" evidence="7">
    <location>
        <begin position="7"/>
        <end position="26"/>
    </location>
</feature>
<feature type="transmembrane region" description="Helical" evidence="7">
    <location>
        <begin position="32"/>
        <end position="50"/>
    </location>
</feature>
<dbReference type="Gene3D" id="3.40.720.10">
    <property type="entry name" value="Alkaline Phosphatase, subunit A"/>
    <property type="match status" value="1"/>
</dbReference>
<dbReference type="eggNOG" id="COG2194">
    <property type="taxonomic scope" value="Bacteria"/>
</dbReference>
<evidence type="ECO:0000256" key="4">
    <source>
        <dbReference type="ARBA" id="ARBA00022692"/>
    </source>
</evidence>
<keyword evidence="5 7" id="KW-1133">Transmembrane helix</keyword>
<evidence type="ECO:0000256" key="2">
    <source>
        <dbReference type="ARBA" id="ARBA00022475"/>
    </source>
</evidence>
<evidence type="ECO:0000313" key="9">
    <source>
        <dbReference type="EMBL" id="AFI04273.1"/>
    </source>
</evidence>
<dbReference type="InterPro" id="IPR040423">
    <property type="entry name" value="PEA_transferase"/>
</dbReference>
<dbReference type="CDD" id="cd16017">
    <property type="entry name" value="LptA"/>
    <property type="match status" value="1"/>
</dbReference>
<evidence type="ECO:0000259" key="8">
    <source>
        <dbReference type="Pfam" id="PF00884"/>
    </source>
</evidence>
<dbReference type="RefSeq" id="WP_014661143.1">
    <property type="nucleotide sequence ID" value="NC_017737.1"/>
</dbReference>
<evidence type="ECO:0000256" key="1">
    <source>
        <dbReference type="ARBA" id="ARBA00004651"/>
    </source>
</evidence>
<dbReference type="InterPro" id="IPR000917">
    <property type="entry name" value="Sulfatase_N"/>
</dbReference>
<feature type="transmembrane region" description="Helical" evidence="7">
    <location>
        <begin position="62"/>
        <end position="81"/>
    </location>
</feature>
<dbReference type="PANTHER" id="PTHR30443">
    <property type="entry name" value="INNER MEMBRANE PROTEIN"/>
    <property type="match status" value="1"/>
</dbReference>
<dbReference type="InterPro" id="IPR017850">
    <property type="entry name" value="Alkaline_phosphatase_core_sf"/>
</dbReference>
<dbReference type="PATRIC" id="fig|182217.3.peg.1069"/>
<keyword evidence="6 7" id="KW-0472">Membrane</keyword>
<dbReference type="AlphaFoldDB" id="I0EMV4"/>
<dbReference type="STRING" id="182217.HCW_05030"/>
<dbReference type="Pfam" id="PF00884">
    <property type="entry name" value="Sulfatase"/>
    <property type="match status" value="1"/>
</dbReference>
<dbReference type="Proteomes" id="UP000005010">
    <property type="component" value="Chromosome"/>
</dbReference>
<dbReference type="GO" id="GO:0009244">
    <property type="term" value="P:lipopolysaccharide core region biosynthetic process"/>
    <property type="evidence" value="ECO:0007669"/>
    <property type="project" value="TreeGrafter"/>
</dbReference>
<protein>
    <recommendedName>
        <fullName evidence="8">Sulfatase N-terminal domain-containing protein</fullName>
    </recommendedName>
</protein>
<dbReference type="HOGENOM" id="CLU_018534_3_1_7"/>
<evidence type="ECO:0000256" key="5">
    <source>
        <dbReference type="ARBA" id="ARBA00022989"/>
    </source>
</evidence>
<evidence type="ECO:0000256" key="6">
    <source>
        <dbReference type="ARBA" id="ARBA00023136"/>
    </source>
</evidence>
<dbReference type="GO" id="GO:0005886">
    <property type="term" value="C:plasma membrane"/>
    <property type="evidence" value="ECO:0007669"/>
    <property type="project" value="UniProtKB-SubCell"/>
</dbReference>
<sequence length="553" mass="64660">MILDAKFFVFILFNIVATSFSSQITFTLLFKSFLYSFMWLFIFYYLLSFIKNKILNESLKIVVLILGLVFSCLDIFGSYYFHLPLSNDLSNILITTHYKESLEFLHTYVYTHLYFIALFILAIVLSLKLFSKISSQKIPLKIASALSALILIIEIPHAIKTAKRYKEGVTSALGTMRYIALAKGVFYFNQSANSLKESAKSSQALENINYSKDYIVKDTSNIKNVVLIFGESENRNFMSVYGYKATTTPYLDTLKKQGSLFVFDDVISPAFYTDKSFSMLLTYANRDNLNKKAWYLYKNLAHILKLTDYQNAWITSQGYGIMWGNSYYQVAKHFDTYIQNPKPYDENLVALYKEYRKNERERERERESKNFIVFHLIGNHFEYKNRFPKEFTHFNIDNTPYFANNKTLLVKNDSDKQIVADYINSIYYNDYVLHSIIEQFKNEDSLVIYLSDHGDDIFESSPLNTHGCTNAGVEIPFLIYVSEIFKQKHPEILEKFNNSLHKPFMSDDLLHTLLSLIGIETKDYESVRDLFSKDYNIKRVRKPCHNKIYPMEK</sequence>
<proteinExistence type="predicted"/>
<reference evidence="10" key="1">
    <citation type="submission" date="2012-04" db="EMBL/GenBank/DDBJ databases">
        <title>Complete genome sequence of Helicobacter cetorum strain MIT 00-7128.</title>
        <authorList>
            <person name="Kersulyte D."/>
            <person name="Berg D.E."/>
        </authorList>
    </citation>
    <scope>NUCLEOTIDE SEQUENCE [LARGE SCALE GENOMIC DNA]</scope>
    <source>
        <strain evidence="10">MIT 00-7128</strain>
    </source>
</reference>
<accession>I0EMV4</accession>
<organism evidence="9 10">
    <name type="scientific">Helicobacter cetorum (strain ATCC BAA-429 / MIT 00-7128)</name>
    <dbReference type="NCBI Taxonomy" id="182217"/>
    <lineage>
        <taxon>Bacteria</taxon>
        <taxon>Pseudomonadati</taxon>
        <taxon>Campylobacterota</taxon>
        <taxon>Epsilonproteobacteria</taxon>
        <taxon>Campylobacterales</taxon>
        <taxon>Helicobacteraceae</taxon>
        <taxon>Helicobacter</taxon>
    </lineage>
</organism>
<keyword evidence="10" id="KW-1185">Reference proteome</keyword>
<dbReference type="SUPFAM" id="SSF53649">
    <property type="entry name" value="Alkaline phosphatase-like"/>
    <property type="match status" value="1"/>
</dbReference>
<dbReference type="KEGG" id="hce:HCW_05030"/>
<evidence type="ECO:0000256" key="7">
    <source>
        <dbReference type="SAM" id="Phobius"/>
    </source>
</evidence>
<evidence type="ECO:0000313" key="10">
    <source>
        <dbReference type="Proteomes" id="UP000005010"/>
    </source>
</evidence>
<dbReference type="PANTHER" id="PTHR30443:SF2">
    <property type="entry name" value="PHOSPHOETHANOLAMINE TRANSFERASE EPTC"/>
    <property type="match status" value="1"/>
</dbReference>
<evidence type="ECO:0000256" key="3">
    <source>
        <dbReference type="ARBA" id="ARBA00022679"/>
    </source>
</evidence>
<comment type="subcellular location">
    <subcellularLocation>
        <location evidence="1">Cell membrane</location>
        <topology evidence="1">Multi-pass membrane protein</topology>
    </subcellularLocation>
</comment>
<gene>
    <name evidence="9" type="ordered locus">HCW_05030</name>
</gene>
<dbReference type="GO" id="GO:0016776">
    <property type="term" value="F:phosphotransferase activity, phosphate group as acceptor"/>
    <property type="evidence" value="ECO:0007669"/>
    <property type="project" value="TreeGrafter"/>
</dbReference>